<dbReference type="PANTHER" id="PTHR21615:SF2">
    <property type="entry name" value="CYCLIN N-TERMINAL DOMAIN-CONTAINING PROTEIN 1"/>
    <property type="match status" value="1"/>
</dbReference>
<dbReference type="GeneID" id="105909506"/>
<dbReference type="CTD" id="124817"/>
<gene>
    <name evidence="2" type="primary">cntd1</name>
</gene>
<dbReference type="GO" id="GO:0007131">
    <property type="term" value="P:reciprocal meiotic recombination"/>
    <property type="evidence" value="ECO:0007669"/>
    <property type="project" value="TreeGrafter"/>
</dbReference>
<organism evidence="1 2">
    <name type="scientific">Clupea harengus</name>
    <name type="common">Atlantic herring</name>
    <dbReference type="NCBI Taxonomy" id="7950"/>
    <lineage>
        <taxon>Eukaryota</taxon>
        <taxon>Metazoa</taxon>
        <taxon>Chordata</taxon>
        <taxon>Craniata</taxon>
        <taxon>Vertebrata</taxon>
        <taxon>Euteleostomi</taxon>
        <taxon>Actinopterygii</taxon>
        <taxon>Neopterygii</taxon>
        <taxon>Teleostei</taxon>
        <taxon>Clupei</taxon>
        <taxon>Clupeiformes</taxon>
        <taxon>Clupeoidei</taxon>
        <taxon>Clupeidae</taxon>
        <taxon>Clupea</taxon>
    </lineage>
</organism>
<name>A0A6P8F091_CLUHA</name>
<protein>
    <submittedName>
        <fullName evidence="2">Cyclin N-terminal domain-containing protein 1</fullName>
    </submittedName>
</protein>
<reference evidence="2" key="1">
    <citation type="submission" date="2025-08" db="UniProtKB">
        <authorList>
            <consortium name="RefSeq"/>
        </authorList>
    </citation>
    <scope>IDENTIFICATION</scope>
</reference>
<dbReference type="OrthoDB" id="9983043at2759"/>
<dbReference type="RefSeq" id="XP_031416552.1">
    <property type="nucleotide sequence ID" value="XM_031560692.2"/>
</dbReference>
<proteinExistence type="predicted"/>
<dbReference type="PANTHER" id="PTHR21615">
    <property type="entry name" value="CYCLIN N-TERMINAL DOMAIN-CONTAINING PROTEIN 1"/>
    <property type="match status" value="1"/>
</dbReference>
<evidence type="ECO:0000313" key="2">
    <source>
        <dbReference type="RefSeq" id="XP_031416552.1"/>
    </source>
</evidence>
<dbReference type="Proteomes" id="UP000515152">
    <property type="component" value="Chromosome 23"/>
</dbReference>
<sequence>MATRPMSSFSSEHQKNLKFGEATFDVLSDFLTSINNKNKLNLENLSDNCGNFKNRKVVEYIFLLCKDFKLDPMVGYHAVEILESFMIKHIEELLSCPTAQGASGGGDVNSEELIFQSIRPKFSFIILSCVQLASKMSLHCNVGVPAHLVKL</sequence>
<dbReference type="KEGG" id="char:105909506"/>
<dbReference type="AlphaFoldDB" id="A0A6P8F091"/>
<dbReference type="Gene3D" id="1.10.472.10">
    <property type="entry name" value="Cyclin-like"/>
    <property type="match status" value="1"/>
</dbReference>
<evidence type="ECO:0000313" key="1">
    <source>
        <dbReference type="Proteomes" id="UP000515152"/>
    </source>
</evidence>
<accession>A0A6P8F091</accession>
<keyword evidence="1" id="KW-1185">Reference proteome</keyword>
<dbReference type="GO" id="GO:0035861">
    <property type="term" value="C:site of double-strand break"/>
    <property type="evidence" value="ECO:0007669"/>
    <property type="project" value="TreeGrafter"/>
</dbReference>